<dbReference type="InterPro" id="IPR027385">
    <property type="entry name" value="Beta-barrel_OMP"/>
</dbReference>
<evidence type="ECO:0000313" key="13">
    <source>
        <dbReference type="EMBL" id="NOH36571.1"/>
    </source>
</evidence>
<proteinExistence type="predicted"/>
<name>A0A7Y3YTS6_9VIBR</name>
<keyword evidence="6" id="KW-0406">Ion transport</keyword>
<evidence type="ECO:0000256" key="5">
    <source>
        <dbReference type="ARBA" id="ARBA00022729"/>
    </source>
</evidence>
<dbReference type="InterPro" id="IPR011250">
    <property type="entry name" value="OMP/PagP_B-barrel"/>
</dbReference>
<dbReference type="Gene3D" id="2.40.160.20">
    <property type="match status" value="1"/>
</dbReference>
<evidence type="ECO:0000256" key="6">
    <source>
        <dbReference type="ARBA" id="ARBA00023065"/>
    </source>
</evidence>
<dbReference type="GO" id="GO:0015288">
    <property type="term" value="F:porin activity"/>
    <property type="evidence" value="ECO:0007669"/>
    <property type="project" value="UniProtKB-KW"/>
</dbReference>
<dbReference type="InterPro" id="IPR050330">
    <property type="entry name" value="Bact_OuterMem_StrucFunc"/>
</dbReference>
<keyword evidence="7" id="KW-0626">Porin</keyword>
<comment type="subcellular location">
    <subcellularLocation>
        <location evidence="1">Cell outer membrane</location>
        <topology evidence="1">Multi-pass membrane protein</topology>
    </subcellularLocation>
</comment>
<dbReference type="Pfam" id="PF00691">
    <property type="entry name" value="OmpA"/>
    <property type="match status" value="1"/>
</dbReference>
<dbReference type="GO" id="GO:0009279">
    <property type="term" value="C:cell outer membrane"/>
    <property type="evidence" value="ECO:0007669"/>
    <property type="project" value="UniProtKB-SubCell"/>
</dbReference>
<dbReference type="SUPFAM" id="SSF56925">
    <property type="entry name" value="OMPA-like"/>
    <property type="match status" value="1"/>
</dbReference>
<evidence type="ECO:0000256" key="8">
    <source>
        <dbReference type="ARBA" id="ARBA00023136"/>
    </source>
</evidence>
<feature type="signal peptide" evidence="11">
    <location>
        <begin position="1"/>
        <end position="21"/>
    </location>
</feature>
<dbReference type="GO" id="GO:0046930">
    <property type="term" value="C:pore complex"/>
    <property type="evidence" value="ECO:0007669"/>
    <property type="project" value="UniProtKB-KW"/>
</dbReference>
<gene>
    <name evidence="13" type="ORF">F0245_25235</name>
</gene>
<evidence type="ECO:0000256" key="3">
    <source>
        <dbReference type="ARBA" id="ARBA00022452"/>
    </source>
</evidence>
<dbReference type="AlphaFoldDB" id="A0A7Y3YTS6"/>
<dbReference type="Pfam" id="PF13505">
    <property type="entry name" value="OMP_b-brl"/>
    <property type="match status" value="1"/>
</dbReference>
<evidence type="ECO:0000256" key="11">
    <source>
        <dbReference type="SAM" id="SignalP"/>
    </source>
</evidence>
<evidence type="ECO:0000256" key="4">
    <source>
        <dbReference type="ARBA" id="ARBA00022692"/>
    </source>
</evidence>
<dbReference type="PANTHER" id="PTHR30329:SF21">
    <property type="entry name" value="LIPOPROTEIN YIAD-RELATED"/>
    <property type="match status" value="1"/>
</dbReference>
<keyword evidence="5 11" id="KW-0732">Signal</keyword>
<evidence type="ECO:0000256" key="1">
    <source>
        <dbReference type="ARBA" id="ARBA00004571"/>
    </source>
</evidence>
<dbReference type="Proteomes" id="UP000525336">
    <property type="component" value="Unassembled WGS sequence"/>
</dbReference>
<dbReference type="PANTHER" id="PTHR30329">
    <property type="entry name" value="STATOR ELEMENT OF FLAGELLAR MOTOR COMPLEX"/>
    <property type="match status" value="1"/>
</dbReference>
<keyword evidence="9" id="KW-0998">Cell outer membrane</keyword>
<dbReference type="EMBL" id="VTXW01000083">
    <property type="protein sequence ID" value="NOH36571.1"/>
    <property type="molecule type" value="Genomic_DNA"/>
</dbReference>
<evidence type="ECO:0000259" key="12">
    <source>
        <dbReference type="PROSITE" id="PS51123"/>
    </source>
</evidence>
<evidence type="ECO:0000256" key="9">
    <source>
        <dbReference type="ARBA" id="ARBA00023237"/>
    </source>
</evidence>
<dbReference type="PRINTS" id="PR01021">
    <property type="entry name" value="OMPADOMAIN"/>
</dbReference>
<evidence type="ECO:0000313" key="14">
    <source>
        <dbReference type="Proteomes" id="UP000525336"/>
    </source>
</evidence>
<dbReference type="PROSITE" id="PS51123">
    <property type="entry name" value="OMPA_2"/>
    <property type="match status" value="1"/>
</dbReference>
<reference evidence="13 14" key="1">
    <citation type="submission" date="2019-09" db="EMBL/GenBank/DDBJ databases">
        <title>Draft genome sequencing and comparative genomics of hatchery-associated Vibrios.</title>
        <authorList>
            <person name="Kehlet-Delgado H."/>
            <person name="Mueller R.S."/>
        </authorList>
    </citation>
    <scope>NUCLEOTIDE SEQUENCE [LARGE SCALE GENOMIC DNA]</scope>
    <source>
        <strain evidence="13 14">00-90-10</strain>
    </source>
</reference>
<dbReference type="Gene3D" id="3.30.1330.60">
    <property type="entry name" value="OmpA-like domain"/>
    <property type="match status" value="1"/>
</dbReference>
<dbReference type="CDD" id="cd07185">
    <property type="entry name" value="OmpA_C-like"/>
    <property type="match status" value="1"/>
</dbReference>
<evidence type="ECO:0000256" key="7">
    <source>
        <dbReference type="ARBA" id="ARBA00023114"/>
    </source>
</evidence>
<accession>A0A7Y3YTS6</accession>
<sequence>MKKHVVFPLLSSALMSSMAVASVDFYSGVGVGMSTLSPEINQQEQDAQRNIAGTLFLGKDIGIYTAIEGSYSYLNSYDISGSNDAIEYQNYGLSGLLFWPSSSSEWSVYGKAGVNYLDADLKGSAANLDVEHKVSLATGLGIRWNLNENWFARVEYNLYDSDYSAAFIQIARTWGESSEQAQVAETPTDLVIEEPVVIAQRSQPVSKPEIFDKVTLSSGLFDSESSELKVSSGQELSQLVAILKRYPEAKVEVVGHTDSLGSESYNQTLSMQRAAEVARFLESEGVDSSRISVDGYGEKQPIASNFTAEGRANNRRVEVTIPRFEYISVNDH</sequence>
<protein>
    <submittedName>
        <fullName evidence="13">OmpA family protein</fullName>
    </submittedName>
</protein>
<feature type="domain" description="OmpA-like" evidence="12">
    <location>
        <begin position="209"/>
        <end position="325"/>
    </location>
</feature>
<dbReference type="GO" id="GO:0006811">
    <property type="term" value="P:monoatomic ion transport"/>
    <property type="evidence" value="ECO:0007669"/>
    <property type="project" value="UniProtKB-KW"/>
</dbReference>
<evidence type="ECO:0000256" key="10">
    <source>
        <dbReference type="PROSITE-ProRule" id="PRU00473"/>
    </source>
</evidence>
<keyword evidence="4" id="KW-0812">Transmembrane</keyword>
<feature type="chain" id="PRO_5030832112" evidence="11">
    <location>
        <begin position="22"/>
        <end position="332"/>
    </location>
</feature>
<organism evidence="13 14">
    <name type="scientific">Vibrio chagasii</name>
    <dbReference type="NCBI Taxonomy" id="170679"/>
    <lineage>
        <taxon>Bacteria</taxon>
        <taxon>Pseudomonadati</taxon>
        <taxon>Pseudomonadota</taxon>
        <taxon>Gammaproteobacteria</taxon>
        <taxon>Vibrionales</taxon>
        <taxon>Vibrionaceae</taxon>
        <taxon>Vibrio</taxon>
    </lineage>
</organism>
<dbReference type="InterPro" id="IPR006664">
    <property type="entry name" value="OMP_bac"/>
</dbReference>
<comment type="caution">
    <text evidence="13">The sequence shown here is derived from an EMBL/GenBank/DDBJ whole genome shotgun (WGS) entry which is preliminary data.</text>
</comment>
<keyword evidence="3" id="KW-1134">Transmembrane beta strand</keyword>
<dbReference type="RefSeq" id="WP_171369659.1">
    <property type="nucleotide sequence ID" value="NZ_VTXW01000083.1"/>
</dbReference>
<evidence type="ECO:0000256" key="2">
    <source>
        <dbReference type="ARBA" id="ARBA00022448"/>
    </source>
</evidence>
<keyword evidence="2" id="KW-0813">Transport</keyword>
<keyword evidence="8 10" id="KW-0472">Membrane</keyword>
<dbReference type="InterPro" id="IPR006665">
    <property type="entry name" value="OmpA-like"/>
</dbReference>
<dbReference type="InterPro" id="IPR036737">
    <property type="entry name" value="OmpA-like_sf"/>
</dbReference>
<dbReference type="SUPFAM" id="SSF103088">
    <property type="entry name" value="OmpA-like"/>
    <property type="match status" value="1"/>
</dbReference>